<dbReference type="Proteomes" id="UP000201465">
    <property type="component" value="Segment"/>
</dbReference>
<dbReference type="EMBL" id="LT671577">
    <property type="protein sequence ID" value="SHO33216.1"/>
    <property type="molecule type" value="Genomic_DNA"/>
</dbReference>
<dbReference type="OrthoDB" id="39512at10239"/>
<reference evidence="1 2" key="1">
    <citation type="submission" date="2016-11" db="EMBL/GenBank/DDBJ databases">
        <authorList>
            <consortium name="Urmite Genomes"/>
        </authorList>
    </citation>
    <scope>NUCLEOTIDE SEQUENCE [LARGE SCALE GENOMIC DNA]</scope>
    <source>
        <strain evidence="1 2">A11</strain>
    </source>
</reference>
<gene>
    <name evidence="1" type="ORF">BQ3484_148</name>
</gene>
<dbReference type="RefSeq" id="YP_009329088.1">
    <property type="nucleotide sequence ID" value="NC_032108.1"/>
</dbReference>
<dbReference type="GeneID" id="30523094"/>
<sequence>MDPSTTLDDEKYCFSSFDFFQRDYSLQGSGDTILYGDLHLGARKTKISNSLLQCPLVCAQEGGSLTLENCVLEGSSLLFQDVSLRMDSCIVNLTSDDDYFSALQLLNSQARIKNSSFICNFAASSATLFKFISSKAQLQGVKTVLSFSDPVPFVLYSDAIGSVLRVEDSSLYSTEPFSCSLYKGIRSQFHLIDFNVQSGSHVEMVGSDIKEGETKFSNVYFGKEEVFFVDDNAEHVEGNYLDYFNKFSHTLPSGKNKLILDTRSAPVIIDLPEDREGEEIFVENPYSGLVLLRDTRKGKETKTRRSKLSMKCLNGKWKRVK</sequence>
<evidence type="ECO:0000313" key="1">
    <source>
        <dbReference type="EMBL" id="SHO33216.1"/>
    </source>
</evidence>
<keyword evidence="2" id="KW-1185">Reference proteome</keyword>
<dbReference type="KEGG" id="vg:30523094"/>
<proteinExistence type="predicted"/>
<organism evidence="1 2">
    <name type="scientific">Cedratvirus A11</name>
    <dbReference type="NCBI Taxonomy" id="1903266"/>
    <lineage>
        <taxon>Viruses</taxon>
        <taxon>Pithoviruses</taxon>
        <taxon>Orthocedratvirinae</taxon>
        <taxon>Alphacedratvirus</taxon>
        <taxon>Alphacedratvirus aljazairmassiliense</taxon>
    </lineage>
</organism>
<evidence type="ECO:0000313" key="2">
    <source>
        <dbReference type="Proteomes" id="UP000201465"/>
    </source>
</evidence>
<protein>
    <submittedName>
        <fullName evidence="1">Uncharacterized protein</fullName>
    </submittedName>
</protein>
<name>A0A1M7XU48_9VIRU</name>
<accession>A0A1M7XU48</accession>